<dbReference type="RefSeq" id="WP_147296423.1">
    <property type="nucleotide sequence ID" value="NZ_QTTQ01000011.1"/>
</dbReference>
<dbReference type="PROSITE" id="PS51257">
    <property type="entry name" value="PROKAR_LIPOPROTEIN"/>
    <property type="match status" value="1"/>
</dbReference>
<dbReference type="Proteomes" id="UP000256429">
    <property type="component" value="Unassembled WGS sequence"/>
</dbReference>
<keyword evidence="2" id="KW-1185">Reference proteome</keyword>
<evidence type="ECO:0008006" key="3">
    <source>
        <dbReference type="Google" id="ProtNLM"/>
    </source>
</evidence>
<protein>
    <recommendedName>
        <fullName evidence="3">Lipocalin-like protein</fullName>
    </recommendedName>
</protein>
<comment type="caution">
    <text evidence="1">The sequence shown here is derived from an EMBL/GenBank/DDBJ whole genome shotgun (WGS) entry which is preliminary data.</text>
</comment>
<evidence type="ECO:0000313" key="2">
    <source>
        <dbReference type="Proteomes" id="UP000256429"/>
    </source>
</evidence>
<organism evidence="1 2">
    <name type="scientific">Lutibacter oceani</name>
    <dbReference type="NCBI Taxonomy" id="1853311"/>
    <lineage>
        <taxon>Bacteria</taxon>
        <taxon>Pseudomonadati</taxon>
        <taxon>Bacteroidota</taxon>
        <taxon>Flavobacteriia</taxon>
        <taxon>Flavobacteriales</taxon>
        <taxon>Flavobacteriaceae</taxon>
        <taxon>Lutibacter</taxon>
    </lineage>
</organism>
<dbReference type="EMBL" id="QTTQ01000011">
    <property type="protein sequence ID" value="REE80864.1"/>
    <property type="molecule type" value="Genomic_DNA"/>
</dbReference>
<name>A0A3D9RTJ7_9FLAO</name>
<evidence type="ECO:0000313" key="1">
    <source>
        <dbReference type="EMBL" id="REE80864.1"/>
    </source>
</evidence>
<dbReference type="AlphaFoldDB" id="A0A3D9RTJ7"/>
<reference evidence="1 2" key="1">
    <citation type="submission" date="2018-08" db="EMBL/GenBank/DDBJ databases">
        <title>Genomic Encyclopedia of Type Strains, Phase III (KMG-III): the genomes of soil and plant-associated and newly described type strains.</title>
        <authorList>
            <person name="Whitman W."/>
        </authorList>
    </citation>
    <scope>NUCLEOTIDE SEQUENCE [LARGE SCALE GENOMIC DNA]</scope>
    <source>
        <strain evidence="1 2">325-5</strain>
    </source>
</reference>
<accession>A0A3D9RTJ7</accession>
<gene>
    <name evidence="1" type="ORF">BX611_2522</name>
</gene>
<proteinExistence type="predicted"/>
<sequence>MKNLKYLIIILFVATMFSCKSDDEINLSNKLVGEWLRADFTNELEYKLIFNADNFGYRTFKTVTNETEIISSAIHFNWSTDGSTLTFSELDEIITTSFSFNLEGELILKDYSDLPFIRIE</sequence>